<protein>
    <submittedName>
        <fullName evidence="1">Hypothetical phage protein</fullName>
    </submittedName>
</protein>
<sequence length="98" mass="10450">VMGKDFIPRPACTVASGDCLYAGRCLLQCTTRLTAAAANEKLTEALALLSKLREYTISFRSVTLYVDGSEIDAAVRKAGQLLNASRRSAAPSIQGEGR</sequence>
<dbReference type="HOGENOM" id="CLU_2449731_0_0_4"/>
<dbReference type="KEGG" id="bav:BAV0394"/>
<keyword evidence="2" id="KW-1185">Reference proteome</keyword>
<accession>Q2KZA6</accession>
<organism evidence="1 2">
    <name type="scientific">Bordetella avium (strain 197N)</name>
    <dbReference type="NCBI Taxonomy" id="360910"/>
    <lineage>
        <taxon>Bacteria</taxon>
        <taxon>Pseudomonadati</taxon>
        <taxon>Pseudomonadota</taxon>
        <taxon>Betaproteobacteria</taxon>
        <taxon>Burkholderiales</taxon>
        <taxon>Alcaligenaceae</taxon>
        <taxon>Bordetella</taxon>
    </lineage>
</organism>
<name>Q2KZA6_BORA1</name>
<dbReference type="AlphaFoldDB" id="Q2KZA6"/>
<dbReference type="Proteomes" id="UP000001977">
    <property type="component" value="Chromosome"/>
</dbReference>
<gene>
    <name evidence="1" type="ordered locus">BAV0394</name>
</gene>
<dbReference type="EMBL" id="AM167904">
    <property type="protein sequence ID" value="CAJ47995.1"/>
    <property type="molecule type" value="Genomic_DNA"/>
</dbReference>
<evidence type="ECO:0000313" key="1">
    <source>
        <dbReference type="EMBL" id="CAJ47995.1"/>
    </source>
</evidence>
<proteinExistence type="predicted"/>
<reference evidence="1 2" key="1">
    <citation type="journal article" date="2006" name="J. Bacteriol.">
        <title>Comparison of the genome sequence of the poultry pathogen Bordetella avium with those of B. bronchiseptica, B. pertussis, and B. parapertussis reveals extensive diversity in surface structures associated with host interaction.</title>
        <authorList>
            <person name="Sebaihia M."/>
            <person name="Preston A."/>
            <person name="Maskell D.J."/>
            <person name="Kuzmiak H."/>
            <person name="Connell T.D."/>
            <person name="King N.D."/>
            <person name="Orndorff P.E."/>
            <person name="Miyamoto D.M."/>
            <person name="Thomson N.R."/>
            <person name="Harris D."/>
            <person name="Goble A."/>
            <person name="Lord A."/>
            <person name="Murphy L."/>
            <person name="Quail M.A."/>
            <person name="Rutter S."/>
            <person name="Squares R."/>
            <person name="Squares S."/>
            <person name="Woodward J."/>
            <person name="Parkhill J."/>
            <person name="Temple L.M."/>
        </authorList>
    </citation>
    <scope>NUCLEOTIDE SEQUENCE [LARGE SCALE GENOMIC DNA]</scope>
    <source>
        <strain evidence="1 2">197N</strain>
    </source>
</reference>
<evidence type="ECO:0000313" key="2">
    <source>
        <dbReference type="Proteomes" id="UP000001977"/>
    </source>
</evidence>
<feature type="non-terminal residue" evidence="1">
    <location>
        <position position="1"/>
    </location>
</feature>
<dbReference type="STRING" id="360910.BAV0394"/>